<dbReference type="EMBL" id="JANAWD010000447">
    <property type="protein sequence ID" value="KAJ3479307.1"/>
    <property type="molecule type" value="Genomic_DNA"/>
</dbReference>
<gene>
    <name evidence="1" type="ORF">NLI96_g9149</name>
</gene>
<comment type="caution">
    <text evidence="1">The sequence shown here is derived from an EMBL/GenBank/DDBJ whole genome shotgun (WGS) entry which is preliminary data.</text>
</comment>
<accession>A0AAD5UW09</accession>
<organism evidence="1 2">
    <name type="scientific">Meripilus lineatus</name>
    <dbReference type="NCBI Taxonomy" id="2056292"/>
    <lineage>
        <taxon>Eukaryota</taxon>
        <taxon>Fungi</taxon>
        <taxon>Dikarya</taxon>
        <taxon>Basidiomycota</taxon>
        <taxon>Agaricomycotina</taxon>
        <taxon>Agaricomycetes</taxon>
        <taxon>Polyporales</taxon>
        <taxon>Meripilaceae</taxon>
        <taxon>Meripilus</taxon>
    </lineage>
</organism>
<sequence length="375" mass="42788">MSDSKSVEGHLNSFEGTGLMLPPILIHSKHHPDSTKAQLRVIMGQYWNVIDIDNQVQIEYLGKIGEGLFREYDARVFSAIMRRPIKETPILVPYLRRTTGLLKLPPELILETIGFIKDFIDAVALVMTNKMIYTLGFKSIQRRMVRISAPCIGSRILCLGDGIKWGRSDLPPGITAKDWEDVMENPDEDDENDYNYYEFAQDTFGELERGRLRFPFFWVSILQEWREKGMRYTGRKNTKSWNEALQAILTLDDARKGGLADDRLVLCNLTKRVYVDGGKAWELVKTSLLRTDDGIPCLLESILKCHICWSSDSGMSLFYEGELHRGAWAADRFEITTQDKFMAIKPFPGGAQDDWKDVTEEAMELTNNVAIAEDS</sequence>
<keyword evidence="2" id="KW-1185">Reference proteome</keyword>
<evidence type="ECO:0000313" key="1">
    <source>
        <dbReference type="EMBL" id="KAJ3479307.1"/>
    </source>
</evidence>
<dbReference type="AlphaFoldDB" id="A0AAD5UW09"/>
<reference evidence="1" key="1">
    <citation type="submission" date="2022-07" db="EMBL/GenBank/DDBJ databases">
        <title>Genome Sequence of Physisporinus lineatus.</title>
        <authorList>
            <person name="Buettner E."/>
        </authorList>
    </citation>
    <scope>NUCLEOTIDE SEQUENCE</scope>
    <source>
        <strain evidence="1">VT162</strain>
    </source>
</reference>
<evidence type="ECO:0000313" key="2">
    <source>
        <dbReference type="Proteomes" id="UP001212997"/>
    </source>
</evidence>
<protein>
    <submittedName>
        <fullName evidence="1">Uncharacterized protein</fullName>
    </submittedName>
</protein>
<proteinExistence type="predicted"/>
<dbReference type="Proteomes" id="UP001212997">
    <property type="component" value="Unassembled WGS sequence"/>
</dbReference>
<name>A0AAD5UW09_9APHY</name>